<dbReference type="Gene3D" id="1.10.167.10">
    <property type="entry name" value="Regulator of G-protein Signalling 4, domain 2"/>
    <property type="match status" value="1"/>
</dbReference>
<dbReference type="Gene3D" id="1.10.10.10">
    <property type="entry name" value="Winged helix-like DNA-binding domain superfamily/Winged helix DNA-binding domain"/>
    <property type="match status" value="2"/>
</dbReference>
<dbReference type="InterPro" id="IPR047016">
    <property type="entry name" value="RGS6/7/9/11"/>
</dbReference>
<proteinExistence type="predicted"/>
<dbReference type="SUPFAM" id="SSF48670">
    <property type="entry name" value="Transducin (heterotrimeric G protein), gamma chain"/>
    <property type="match status" value="1"/>
</dbReference>
<dbReference type="Gene3D" id="1.10.1240.60">
    <property type="match status" value="1"/>
</dbReference>
<feature type="domain" description="DEP" evidence="3">
    <location>
        <begin position="103"/>
        <end position="167"/>
    </location>
</feature>
<dbReference type="InterPro" id="IPR036305">
    <property type="entry name" value="RGS_sf"/>
</dbReference>
<dbReference type="SUPFAM" id="SSF46785">
    <property type="entry name" value="Winged helix' DNA-binding domain"/>
    <property type="match status" value="1"/>
</dbReference>
<dbReference type="InterPro" id="IPR047017">
    <property type="entry name" value="RGS6/7/9/11_DHEX_sf"/>
</dbReference>
<dbReference type="InterPro" id="IPR036284">
    <property type="entry name" value="GGL_sf"/>
</dbReference>
<accession>A0A833RUX4</accession>
<name>A0A833RUX4_9HYME</name>
<sequence length="522" mass="61468">MVRTENYRLTQLLLEFLEAPAYWACGGDWSDGMGLEPHGVRMEGLVREMQDPENGVPVRSQKQFLTSIPSAFMGECHRYLRCGVNVSGHHGQDTTVGCLHVAGYDLIEWLMERLSIEESVEAVHIANQLCQYGYFFPVNDSKTLTVRDDSSLYRFQVPYLSYYMFQNRTPCYWPWQHRIPDNVEYAIYLAKRTLRNKQRHALEEYEIEALQSLRRNLQNKWDIIQLQAEEQVRLAKERKKGDKIVSDSQERAFWRVYRPPPGCLSSLEVAPVPTRFRPGLSRPPSRKRTLTDLQREVALLRNSLTRTRIKVSSAIENLKSYFDTYVEYDPMFVQPQPSNPWVTEDQTFWQLNSPLLVFQTVEVPTEKRVKRWALSMEELMSDPTGLQEFTNYLRKEYSHENIRFWLAVKDLRHSFQAQIPDKVNEIFKEFLAPGAPCEINIDGKTMEKVHQEMKNPNRFTFDCAAEHVYTLLLKKDCYPRFIRSDQYRNILAAGVQPLQKKWYDSTNFILYLFPYHFFFLNV</sequence>
<dbReference type="InterPro" id="IPR000591">
    <property type="entry name" value="DEP_dom"/>
</dbReference>
<dbReference type="CDD" id="cd04450">
    <property type="entry name" value="DEP_RGS7-like"/>
    <property type="match status" value="1"/>
</dbReference>
<dbReference type="GO" id="GO:0043005">
    <property type="term" value="C:neuron projection"/>
    <property type="evidence" value="ECO:0007669"/>
    <property type="project" value="TreeGrafter"/>
</dbReference>
<dbReference type="GO" id="GO:0008277">
    <property type="term" value="P:regulation of G protein-coupled receptor signaling pathway"/>
    <property type="evidence" value="ECO:0007669"/>
    <property type="project" value="InterPro"/>
</dbReference>
<dbReference type="GO" id="GO:0005737">
    <property type="term" value="C:cytoplasm"/>
    <property type="evidence" value="ECO:0007669"/>
    <property type="project" value="TreeGrafter"/>
</dbReference>
<keyword evidence="5" id="KW-1185">Reference proteome</keyword>
<dbReference type="Pfam" id="PF00610">
    <property type="entry name" value="DEP"/>
    <property type="match status" value="1"/>
</dbReference>
<organism evidence="4 5">
    <name type="scientific">Frieseomelitta varia</name>
    <dbReference type="NCBI Taxonomy" id="561572"/>
    <lineage>
        <taxon>Eukaryota</taxon>
        <taxon>Metazoa</taxon>
        <taxon>Ecdysozoa</taxon>
        <taxon>Arthropoda</taxon>
        <taxon>Hexapoda</taxon>
        <taxon>Insecta</taxon>
        <taxon>Pterygota</taxon>
        <taxon>Neoptera</taxon>
        <taxon>Endopterygota</taxon>
        <taxon>Hymenoptera</taxon>
        <taxon>Apocrita</taxon>
        <taxon>Aculeata</taxon>
        <taxon>Apoidea</taxon>
        <taxon>Anthophila</taxon>
        <taxon>Apidae</taxon>
        <taxon>Frieseomelitta</taxon>
    </lineage>
</organism>
<dbReference type="CDD" id="cd08705">
    <property type="entry name" value="RGS_R7-like"/>
    <property type="match status" value="1"/>
</dbReference>
<dbReference type="PANTHER" id="PTHR45746:SF5">
    <property type="entry name" value="REGULATOR OF G-PROTEIN SIGNALING 7"/>
    <property type="match status" value="1"/>
</dbReference>
<dbReference type="Gene3D" id="4.10.260.10">
    <property type="entry name" value="Transducin (heterotrimeric G protein), gamma chain"/>
    <property type="match status" value="1"/>
</dbReference>
<reference evidence="4" key="1">
    <citation type="submission" date="2019-11" db="EMBL/GenBank/DDBJ databases">
        <title>The nuclear and mitochondrial genomes of Frieseomelitta varia - a highly eusocial stingless bee (Meliponini) with a permanently sterile worker caste.</title>
        <authorList>
            <person name="Freitas F.C.P."/>
            <person name="Lourenco A.P."/>
            <person name="Nunes F.M.F."/>
            <person name="Paschoal A.R."/>
            <person name="Abreu F.C.P."/>
            <person name="Barbin F.O."/>
            <person name="Bataglia L."/>
            <person name="Cardoso-Junior C.A.M."/>
            <person name="Cervoni M.S."/>
            <person name="Silva S.R."/>
            <person name="Dalarmi F."/>
            <person name="Del Lama M.A."/>
            <person name="Depintor T.S."/>
            <person name="Ferreira K.M."/>
            <person name="Goria P.S."/>
            <person name="Jaskot M.C."/>
            <person name="Lago D.C."/>
            <person name="Luna-Lucena D."/>
            <person name="Moda L.M."/>
            <person name="Nascimento L."/>
            <person name="Pedrino M."/>
            <person name="Rabico F.O."/>
            <person name="Sanches F.C."/>
            <person name="Santos D.E."/>
            <person name="Santos C.G."/>
            <person name="Vieira J."/>
            <person name="Lopes T.F."/>
            <person name="Barchuk A.R."/>
            <person name="Hartfelder K."/>
            <person name="Simoes Z.L.P."/>
            <person name="Bitondi M.M.G."/>
            <person name="Pinheiro D.G."/>
        </authorList>
    </citation>
    <scope>NUCLEOTIDE SEQUENCE</scope>
    <source>
        <strain evidence="4">USP_RPSP 00005682</strain>
        <tissue evidence="4">Whole individual</tissue>
    </source>
</reference>
<comment type="caution">
    <text evidence="4">The sequence shown here is derived from an EMBL/GenBank/DDBJ whole genome shotgun (WGS) entry which is preliminary data.</text>
</comment>
<dbReference type="InterPro" id="IPR016137">
    <property type="entry name" value="RGS"/>
</dbReference>
<dbReference type="Pfam" id="PF00615">
    <property type="entry name" value="RGS"/>
    <property type="match status" value="1"/>
</dbReference>
<evidence type="ECO:0000313" key="5">
    <source>
        <dbReference type="Proteomes" id="UP000655588"/>
    </source>
</evidence>
<protein>
    <recommendedName>
        <fullName evidence="6">Regulator of G-protein signaling 7</fullName>
    </recommendedName>
</protein>
<dbReference type="SMART" id="SM00049">
    <property type="entry name" value="DEP"/>
    <property type="match status" value="1"/>
</dbReference>
<dbReference type="InterPro" id="IPR036388">
    <property type="entry name" value="WH-like_DNA-bd_sf"/>
</dbReference>
<dbReference type="AlphaFoldDB" id="A0A833RUX4"/>
<dbReference type="GO" id="GO:0007186">
    <property type="term" value="P:G protein-coupled receptor signaling pathway"/>
    <property type="evidence" value="ECO:0007669"/>
    <property type="project" value="InterPro"/>
</dbReference>
<keyword evidence="1" id="KW-0734">Signal transduction inhibitor</keyword>
<dbReference type="Pfam" id="PF00631">
    <property type="entry name" value="G-gamma"/>
    <property type="match status" value="1"/>
</dbReference>
<dbReference type="PROSITE" id="PS50132">
    <property type="entry name" value="RGS"/>
    <property type="match status" value="1"/>
</dbReference>
<dbReference type="InterPro" id="IPR040759">
    <property type="entry name" value="RGS_DHEX"/>
</dbReference>
<dbReference type="SUPFAM" id="SSF48097">
    <property type="entry name" value="Regulator of G-protein signaling, RGS"/>
    <property type="match status" value="1"/>
</dbReference>
<dbReference type="CDD" id="cd00068">
    <property type="entry name" value="GGL"/>
    <property type="match status" value="1"/>
</dbReference>
<evidence type="ECO:0000256" key="1">
    <source>
        <dbReference type="ARBA" id="ARBA00022700"/>
    </source>
</evidence>
<gene>
    <name evidence="4" type="ORF">E2986_09126</name>
</gene>
<dbReference type="PRINTS" id="PR01301">
    <property type="entry name" value="RGSPROTEIN"/>
</dbReference>
<evidence type="ECO:0008006" key="6">
    <source>
        <dbReference type="Google" id="ProtNLM"/>
    </source>
</evidence>
<dbReference type="SMART" id="SM00224">
    <property type="entry name" value="GGL"/>
    <property type="match status" value="1"/>
</dbReference>
<dbReference type="InterPro" id="IPR034483">
    <property type="entry name" value="RGS_Egl-10"/>
</dbReference>
<dbReference type="EMBL" id="WNWW01000579">
    <property type="protein sequence ID" value="KAF3423242.1"/>
    <property type="molecule type" value="Genomic_DNA"/>
</dbReference>
<dbReference type="InterPro" id="IPR036390">
    <property type="entry name" value="WH_DNA-bd_sf"/>
</dbReference>
<dbReference type="GO" id="GO:0009968">
    <property type="term" value="P:negative regulation of signal transduction"/>
    <property type="evidence" value="ECO:0007669"/>
    <property type="project" value="UniProtKB-KW"/>
</dbReference>
<evidence type="ECO:0000259" key="3">
    <source>
        <dbReference type="PROSITE" id="PS50186"/>
    </source>
</evidence>
<evidence type="ECO:0000259" key="2">
    <source>
        <dbReference type="PROSITE" id="PS50132"/>
    </source>
</evidence>
<dbReference type="PANTHER" id="PTHR45746">
    <property type="entry name" value="LP21163P"/>
    <property type="match status" value="1"/>
</dbReference>
<dbReference type="GO" id="GO:0005886">
    <property type="term" value="C:plasma membrane"/>
    <property type="evidence" value="ECO:0007669"/>
    <property type="project" value="TreeGrafter"/>
</dbReference>
<dbReference type="InterPro" id="IPR044926">
    <property type="entry name" value="RGS_subdomain_2"/>
</dbReference>
<dbReference type="Pfam" id="PF18148">
    <property type="entry name" value="RGS_DHEX"/>
    <property type="match status" value="1"/>
</dbReference>
<dbReference type="GO" id="GO:0005096">
    <property type="term" value="F:GTPase activator activity"/>
    <property type="evidence" value="ECO:0007669"/>
    <property type="project" value="TreeGrafter"/>
</dbReference>
<dbReference type="PROSITE" id="PS50186">
    <property type="entry name" value="DEP"/>
    <property type="match status" value="1"/>
</dbReference>
<dbReference type="Proteomes" id="UP000655588">
    <property type="component" value="Unassembled WGS sequence"/>
</dbReference>
<dbReference type="GO" id="GO:0035556">
    <property type="term" value="P:intracellular signal transduction"/>
    <property type="evidence" value="ECO:0007669"/>
    <property type="project" value="InterPro"/>
</dbReference>
<dbReference type="SMART" id="SM01224">
    <property type="entry name" value="G_gamma"/>
    <property type="match status" value="1"/>
</dbReference>
<feature type="domain" description="RGS" evidence="2">
    <location>
        <begin position="375"/>
        <end position="491"/>
    </location>
</feature>
<dbReference type="InterPro" id="IPR015898">
    <property type="entry name" value="G-protein_gamma-like_dom"/>
</dbReference>
<evidence type="ECO:0000313" key="4">
    <source>
        <dbReference type="EMBL" id="KAF3423242.1"/>
    </source>
</evidence>
<dbReference type="SMART" id="SM00315">
    <property type="entry name" value="RGS"/>
    <property type="match status" value="1"/>
</dbReference>